<dbReference type="CDD" id="cd01746">
    <property type="entry name" value="GATase1_CTP_Synthase"/>
    <property type="match status" value="1"/>
</dbReference>
<evidence type="ECO:0000313" key="14">
    <source>
        <dbReference type="EMBL" id="HJD53002.1"/>
    </source>
</evidence>
<dbReference type="PROSITE" id="PS51273">
    <property type="entry name" value="GATASE_TYPE_1"/>
    <property type="match status" value="1"/>
</dbReference>
<dbReference type="EC" id="6.3.4.2" evidence="11"/>
<feature type="binding site" evidence="11">
    <location>
        <position position="15"/>
    </location>
    <ligand>
        <name>UTP</name>
        <dbReference type="ChEBI" id="CHEBI:46398"/>
    </ligand>
</feature>
<feature type="binding site" evidence="11">
    <location>
        <position position="73"/>
    </location>
    <ligand>
        <name>Mg(2+)</name>
        <dbReference type="ChEBI" id="CHEBI:18420"/>
    </ligand>
</feature>
<evidence type="ECO:0000256" key="11">
    <source>
        <dbReference type="HAMAP-Rule" id="MF_01227"/>
    </source>
</evidence>
<feature type="binding site" evidence="11">
    <location>
        <position position="464"/>
    </location>
    <ligand>
        <name>L-glutamine</name>
        <dbReference type="ChEBI" id="CHEBI:58359"/>
    </ligand>
</feature>
<dbReference type="InterPro" id="IPR029062">
    <property type="entry name" value="Class_I_gatase-like"/>
</dbReference>
<feature type="binding site" evidence="11">
    <location>
        <position position="73"/>
    </location>
    <ligand>
        <name>ATP</name>
        <dbReference type="ChEBI" id="CHEBI:30616"/>
    </ligand>
</feature>
<evidence type="ECO:0000256" key="5">
    <source>
        <dbReference type="ARBA" id="ARBA00022741"/>
    </source>
</evidence>
<comment type="catalytic activity">
    <reaction evidence="11">
        <text>L-glutamine + H2O = L-glutamate + NH4(+)</text>
        <dbReference type="Rhea" id="RHEA:15889"/>
        <dbReference type="ChEBI" id="CHEBI:15377"/>
        <dbReference type="ChEBI" id="CHEBI:28938"/>
        <dbReference type="ChEBI" id="CHEBI:29985"/>
        <dbReference type="ChEBI" id="CHEBI:58359"/>
    </reaction>
</comment>
<feature type="region of interest" description="Amidoligase domain" evidence="11">
    <location>
        <begin position="1"/>
        <end position="268"/>
    </location>
</feature>
<evidence type="ECO:0000256" key="6">
    <source>
        <dbReference type="ARBA" id="ARBA00022840"/>
    </source>
</evidence>
<name>A0A9D2ZUE7_9BACT</name>
<dbReference type="EMBL" id="DWUP01000097">
    <property type="protein sequence ID" value="HJD53002.1"/>
    <property type="molecule type" value="Genomic_DNA"/>
</dbReference>
<feature type="active site" evidence="11">
    <location>
        <position position="509"/>
    </location>
</feature>
<feature type="binding site" evidence="11">
    <location>
        <position position="407"/>
    </location>
    <ligand>
        <name>L-glutamine</name>
        <dbReference type="ChEBI" id="CHEBI:58359"/>
    </ligand>
</feature>
<comment type="pathway">
    <text evidence="1 11">Pyrimidine metabolism; CTP biosynthesis via de novo pathway; CTP from UDP: step 2/2.</text>
</comment>
<gene>
    <name evidence="11" type="primary">pyrG</name>
    <name evidence="14" type="ORF">IAA93_04680</name>
</gene>
<evidence type="ECO:0000256" key="2">
    <source>
        <dbReference type="ARBA" id="ARBA00007533"/>
    </source>
</evidence>
<dbReference type="GO" id="GO:0042802">
    <property type="term" value="F:identical protein binding"/>
    <property type="evidence" value="ECO:0007669"/>
    <property type="project" value="TreeGrafter"/>
</dbReference>
<feature type="domain" description="CTP synthase N-terminal" evidence="13">
    <location>
        <begin position="5"/>
        <end position="266"/>
    </location>
</feature>
<dbReference type="GO" id="GO:0044210">
    <property type="term" value="P:'de novo' CTP biosynthetic process"/>
    <property type="evidence" value="ECO:0007669"/>
    <property type="project" value="UniProtKB-UniRule"/>
</dbReference>
<comment type="similarity">
    <text evidence="2 11">Belongs to the CTP synthase family.</text>
</comment>
<feature type="binding site" evidence="11">
    <location>
        <position position="225"/>
    </location>
    <ligand>
        <name>UTP</name>
        <dbReference type="ChEBI" id="CHEBI:46398"/>
    </ligand>
</feature>
<comment type="function">
    <text evidence="11">Catalyzes the ATP-dependent amination of UTP to CTP with either L-glutamine or ammonia as the source of nitrogen. Regulates intracellular CTP levels through interactions with the four ribonucleotide triphosphates.</text>
</comment>
<dbReference type="PANTHER" id="PTHR11550">
    <property type="entry name" value="CTP SYNTHASE"/>
    <property type="match status" value="1"/>
</dbReference>
<evidence type="ECO:0000256" key="4">
    <source>
        <dbReference type="ARBA" id="ARBA00022723"/>
    </source>
</evidence>
<dbReference type="Pfam" id="PF00117">
    <property type="entry name" value="GATase"/>
    <property type="match status" value="1"/>
</dbReference>
<dbReference type="GO" id="GO:0046872">
    <property type="term" value="F:metal ion binding"/>
    <property type="evidence" value="ECO:0007669"/>
    <property type="project" value="UniProtKB-KW"/>
</dbReference>
<dbReference type="GO" id="GO:0019856">
    <property type="term" value="P:pyrimidine nucleobase biosynthetic process"/>
    <property type="evidence" value="ECO:0007669"/>
    <property type="project" value="TreeGrafter"/>
</dbReference>
<accession>A0A9D2ZUE7</accession>
<feature type="binding site" evidence="11">
    <location>
        <position position="243"/>
    </location>
    <ligand>
        <name>ATP</name>
        <dbReference type="ChEBI" id="CHEBI:30616"/>
    </ligand>
</feature>
<feature type="active site" description="Nucleophile; for glutamine hydrolysis" evidence="11">
    <location>
        <position position="383"/>
    </location>
</feature>
<dbReference type="AlphaFoldDB" id="A0A9D2ZUE7"/>
<comment type="caution">
    <text evidence="14">The sequence shown here is derived from an EMBL/GenBank/DDBJ whole genome shotgun (WGS) entry which is preliminary data.</text>
</comment>
<reference evidence="14" key="2">
    <citation type="submission" date="2021-04" db="EMBL/GenBank/DDBJ databases">
        <authorList>
            <person name="Gilroy R."/>
        </authorList>
    </citation>
    <scope>NUCLEOTIDE SEQUENCE</scope>
    <source>
        <strain evidence="14">MalCec1-1739</strain>
    </source>
</reference>
<comment type="subunit">
    <text evidence="11">Homotetramer.</text>
</comment>
<keyword evidence="6 11" id="KW-0067">ATP-binding</keyword>
<dbReference type="GO" id="GO:0005524">
    <property type="term" value="F:ATP binding"/>
    <property type="evidence" value="ECO:0007669"/>
    <property type="project" value="UniProtKB-KW"/>
</dbReference>
<evidence type="ECO:0000256" key="1">
    <source>
        <dbReference type="ARBA" id="ARBA00005171"/>
    </source>
</evidence>
<dbReference type="SUPFAM" id="SSF52317">
    <property type="entry name" value="Class I glutamine amidotransferase-like"/>
    <property type="match status" value="1"/>
</dbReference>
<proteinExistence type="inferred from homology"/>
<comment type="activity regulation">
    <text evidence="11">Allosterically activated by GTP, when glutamine is the substrate; GTP has no effect on the reaction when ammonia is the substrate. The allosteric effector GTP functions by stabilizing the protein conformation that binds the tetrahedral intermediate(s) formed during glutamine hydrolysis. Inhibited by the product CTP, via allosteric rather than competitive inhibition.</text>
</comment>
<feature type="binding site" evidence="11">
    <location>
        <position position="356"/>
    </location>
    <ligand>
        <name>L-glutamine</name>
        <dbReference type="ChEBI" id="CHEBI:58359"/>
    </ligand>
</feature>
<dbReference type="CDD" id="cd03113">
    <property type="entry name" value="CTPS_N"/>
    <property type="match status" value="1"/>
</dbReference>
<feature type="binding site" evidence="11">
    <location>
        <begin position="189"/>
        <end position="194"/>
    </location>
    <ligand>
        <name>UTP</name>
        <dbReference type="ChEBI" id="CHEBI:46398"/>
    </ligand>
</feature>
<protein>
    <recommendedName>
        <fullName evidence="11">CTP synthase</fullName>
        <ecNumber evidence="11">6.3.4.2</ecNumber>
    </recommendedName>
    <alternativeName>
        <fullName evidence="11">Cytidine 5'-triphosphate synthase</fullName>
    </alternativeName>
    <alternativeName>
        <fullName evidence="11">Cytidine triphosphate synthetase</fullName>
        <shortName evidence="11">CTP synthetase</shortName>
        <shortName evidence="11">CTPS</shortName>
    </alternativeName>
    <alternativeName>
        <fullName evidence="11">UTP--ammonia ligase</fullName>
    </alternativeName>
</protein>
<comment type="catalytic activity">
    <reaction evidence="10 11">
        <text>UTP + L-glutamine + ATP + H2O = CTP + L-glutamate + ADP + phosphate + 2 H(+)</text>
        <dbReference type="Rhea" id="RHEA:26426"/>
        <dbReference type="ChEBI" id="CHEBI:15377"/>
        <dbReference type="ChEBI" id="CHEBI:15378"/>
        <dbReference type="ChEBI" id="CHEBI:29985"/>
        <dbReference type="ChEBI" id="CHEBI:30616"/>
        <dbReference type="ChEBI" id="CHEBI:37563"/>
        <dbReference type="ChEBI" id="CHEBI:43474"/>
        <dbReference type="ChEBI" id="CHEBI:46398"/>
        <dbReference type="ChEBI" id="CHEBI:58359"/>
        <dbReference type="ChEBI" id="CHEBI:456216"/>
        <dbReference type="EC" id="6.3.4.2"/>
    </reaction>
</comment>
<dbReference type="InterPro" id="IPR017926">
    <property type="entry name" value="GATASE"/>
</dbReference>
<dbReference type="GO" id="GO:0097268">
    <property type="term" value="C:cytoophidium"/>
    <property type="evidence" value="ECO:0007669"/>
    <property type="project" value="UniProtKB-ARBA"/>
</dbReference>
<evidence type="ECO:0000256" key="10">
    <source>
        <dbReference type="ARBA" id="ARBA00047781"/>
    </source>
</evidence>
<evidence type="ECO:0000256" key="7">
    <source>
        <dbReference type="ARBA" id="ARBA00022842"/>
    </source>
</evidence>
<feature type="binding site" evidence="11">
    <location>
        <begin position="150"/>
        <end position="152"/>
    </location>
    <ligand>
        <name>CTP</name>
        <dbReference type="ChEBI" id="CHEBI:37563"/>
        <note>allosteric inhibitor</note>
    </ligand>
</feature>
<feature type="binding site" evidence="11">
    <location>
        <position position="15"/>
    </location>
    <ligand>
        <name>CTP</name>
        <dbReference type="ChEBI" id="CHEBI:37563"/>
        <note>allosteric inhibitor</note>
    </ligand>
</feature>
<dbReference type="Pfam" id="PF06418">
    <property type="entry name" value="CTP_synth_N"/>
    <property type="match status" value="1"/>
</dbReference>
<dbReference type="NCBIfam" id="NF003792">
    <property type="entry name" value="PRK05380.1"/>
    <property type="match status" value="1"/>
</dbReference>
<dbReference type="FunFam" id="3.40.50.880:FF:000002">
    <property type="entry name" value="CTP synthase"/>
    <property type="match status" value="1"/>
</dbReference>
<feature type="active site" evidence="11">
    <location>
        <position position="511"/>
    </location>
</feature>
<comment type="caution">
    <text evidence="11">Lacks conserved residue(s) required for the propagation of feature annotation.</text>
</comment>
<evidence type="ECO:0000256" key="3">
    <source>
        <dbReference type="ARBA" id="ARBA00022598"/>
    </source>
</evidence>
<feature type="binding site" evidence="11">
    <location>
        <begin position="384"/>
        <end position="387"/>
    </location>
    <ligand>
        <name>L-glutamine</name>
        <dbReference type="ChEBI" id="CHEBI:58359"/>
    </ligand>
</feature>
<dbReference type="InterPro" id="IPR017456">
    <property type="entry name" value="CTP_synthase_N"/>
</dbReference>
<dbReference type="Gene3D" id="3.40.50.880">
    <property type="match status" value="1"/>
</dbReference>
<keyword evidence="4 11" id="KW-0479">Metal-binding</keyword>
<dbReference type="InterPro" id="IPR027417">
    <property type="entry name" value="P-loop_NTPase"/>
</dbReference>
<feature type="binding site" evidence="11">
    <location>
        <position position="56"/>
    </location>
    <ligand>
        <name>L-glutamine</name>
        <dbReference type="ChEBI" id="CHEBI:58359"/>
    </ligand>
</feature>
<dbReference type="InterPro" id="IPR033828">
    <property type="entry name" value="GATase1_CTP_Synthase"/>
</dbReference>
<comment type="catalytic activity">
    <reaction evidence="11">
        <text>UTP + NH4(+) + ATP = CTP + ADP + phosphate + 2 H(+)</text>
        <dbReference type="Rhea" id="RHEA:16597"/>
        <dbReference type="ChEBI" id="CHEBI:15378"/>
        <dbReference type="ChEBI" id="CHEBI:28938"/>
        <dbReference type="ChEBI" id="CHEBI:30616"/>
        <dbReference type="ChEBI" id="CHEBI:37563"/>
        <dbReference type="ChEBI" id="CHEBI:43474"/>
        <dbReference type="ChEBI" id="CHEBI:46398"/>
        <dbReference type="ChEBI" id="CHEBI:456216"/>
    </reaction>
</comment>
<dbReference type="GO" id="GO:0003883">
    <property type="term" value="F:CTP synthase activity"/>
    <property type="evidence" value="ECO:0007669"/>
    <property type="project" value="UniProtKB-UniRule"/>
</dbReference>
<feature type="binding site" evidence="11">
    <location>
        <position position="143"/>
    </location>
    <ligand>
        <name>Mg(2+)</name>
        <dbReference type="ChEBI" id="CHEBI:18420"/>
    </ligand>
</feature>
<feature type="binding site" evidence="11">
    <location>
        <begin position="16"/>
        <end position="21"/>
    </location>
    <ligand>
        <name>ATP</name>
        <dbReference type="ChEBI" id="CHEBI:30616"/>
    </ligand>
</feature>
<evidence type="ECO:0000259" key="12">
    <source>
        <dbReference type="Pfam" id="PF00117"/>
    </source>
</evidence>
<feature type="domain" description="Glutamine amidotransferase" evidence="12">
    <location>
        <begin position="304"/>
        <end position="528"/>
    </location>
</feature>
<feature type="binding site" evidence="11">
    <location>
        <position position="225"/>
    </location>
    <ligand>
        <name>CTP</name>
        <dbReference type="ChEBI" id="CHEBI:37563"/>
        <note>allosteric inhibitor</note>
    </ligand>
</feature>
<feature type="binding site" evidence="11">
    <location>
        <begin position="189"/>
        <end position="194"/>
    </location>
    <ligand>
        <name>CTP</name>
        <dbReference type="ChEBI" id="CHEBI:37563"/>
        <note>allosteric inhibitor</note>
    </ligand>
</feature>
<comment type="miscellaneous">
    <text evidence="11">CTPSs have evolved a hybrid strategy for distinguishing between UTP and CTP. The overlapping regions of the product feedback inhibitory and substrate sites recognize a common feature in both compounds, the triphosphate moiety. To differentiate isosteric substrate and product pyrimidine rings, an additional pocket far from the expected kinase/ligase catalytic site, specifically recognizes the cytosine and ribose portions of the product inhibitor.</text>
</comment>
<keyword evidence="8 11" id="KW-0315">Glutamine amidotransferase</keyword>
<dbReference type="Proteomes" id="UP000787625">
    <property type="component" value="Unassembled WGS sequence"/>
</dbReference>
<dbReference type="Gene3D" id="3.40.50.300">
    <property type="entry name" value="P-loop containing nucleotide triphosphate hydrolases"/>
    <property type="match status" value="1"/>
</dbReference>
<dbReference type="PANTHER" id="PTHR11550:SF0">
    <property type="entry name" value="CTP SYNTHASE-RELATED"/>
    <property type="match status" value="1"/>
</dbReference>
<evidence type="ECO:0000256" key="9">
    <source>
        <dbReference type="ARBA" id="ARBA00022975"/>
    </source>
</evidence>
<dbReference type="HAMAP" id="MF_01227">
    <property type="entry name" value="PyrG"/>
    <property type="match status" value="1"/>
</dbReference>
<keyword evidence="9 11" id="KW-0665">Pyrimidine biosynthesis</keyword>
<dbReference type="InterPro" id="IPR004468">
    <property type="entry name" value="CTP_synthase"/>
</dbReference>
<dbReference type="SUPFAM" id="SSF52540">
    <property type="entry name" value="P-loop containing nucleoside triphosphate hydrolases"/>
    <property type="match status" value="1"/>
</dbReference>
<keyword evidence="5 11" id="KW-0547">Nucleotide-binding</keyword>
<reference evidence="14" key="1">
    <citation type="journal article" date="2021" name="PeerJ">
        <title>Extensive microbial diversity within the chicken gut microbiome revealed by metagenomics and culture.</title>
        <authorList>
            <person name="Gilroy R."/>
            <person name="Ravi A."/>
            <person name="Getino M."/>
            <person name="Pursley I."/>
            <person name="Horton D.L."/>
            <person name="Alikhan N.F."/>
            <person name="Baker D."/>
            <person name="Gharbi K."/>
            <person name="Hall N."/>
            <person name="Watson M."/>
            <person name="Adriaenssens E.M."/>
            <person name="Foster-Nyarko E."/>
            <person name="Jarju S."/>
            <person name="Secka A."/>
            <person name="Antonio M."/>
            <person name="Oren A."/>
            <person name="Chaudhuri R.R."/>
            <person name="La Ragione R."/>
            <person name="Hildebrand F."/>
            <person name="Pallen M.J."/>
        </authorList>
    </citation>
    <scope>NUCLEOTIDE SEQUENCE</scope>
    <source>
        <strain evidence="14">MalCec1-1739</strain>
    </source>
</reference>
<evidence type="ECO:0000313" key="15">
    <source>
        <dbReference type="Proteomes" id="UP000787625"/>
    </source>
</evidence>
<dbReference type="NCBIfam" id="TIGR00337">
    <property type="entry name" value="PyrG"/>
    <property type="match status" value="1"/>
</dbReference>
<keyword evidence="7 11" id="KW-0460">Magnesium</keyword>
<organism evidence="14 15">
    <name type="scientific">Candidatus Avibacteroides avistercoris</name>
    <dbReference type="NCBI Taxonomy" id="2840690"/>
    <lineage>
        <taxon>Bacteria</taxon>
        <taxon>Pseudomonadati</taxon>
        <taxon>Bacteroidota</taxon>
        <taxon>Bacteroidia</taxon>
        <taxon>Bacteroidales</taxon>
        <taxon>Bacteroidaceae</taxon>
        <taxon>Bacteroidaceae incertae sedis</taxon>
        <taxon>Candidatus Avibacteroides</taxon>
    </lineage>
</organism>
<evidence type="ECO:0000259" key="13">
    <source>
        <dbReference type="Pfam" id="PF06418"/>
    </source>
</evidence>
<dbReference type="FunFam" id="3.40.50.300:FF:000009">
    <property type="entry name" value="CTP synthase"/>
    <property type="match status" value="1"/>
</dbReference>
<evidence type="ECO:0000256" key="8">
    <source>
        <dbReference type="ARBA" id="ARBA00022962"/>
    </source>
</evidence>
<dbReference type="GO" id="GO:0005829">
    <property type="term" value="C:cytosol"/>
    <property type="evidence" value="ECO:0007669"/>
    <property type="project" value="TreeGrafter"/>
</dbReference>
<sequence>MGDTKYIFVTGGVASSLGKGIISSSIGKLLQARGYKVTIQKFDPYINIDPGTLNPYEHGECYVTVDGHEADLDLGHYERFLGIETTRANNITTGRIYKSVIDKERRGDYLGKTIQVIPHITDEIKRNIKLLGNKYKYDFVITEIGGTVGDIESLPYLESIRQMKWELGRDALCVHLTYVPFLAAAKELKTKPTQHSVKELQSVGIQPDILVLRAEHELSENVRKKVALFCNVEESAVVQSVDVPTIYQVPLKMQEQGLDETILRKTGLPVGERPAMLPWRHFLERREKATEVVNIALVGKYVELQDAYKSILEALSQSATYNDRKLKITYIQSENLTDDNVAEKMQGIDGVIICPGFGQRGIEGKFVAARYTRTHDIPTFGICLGMQCMAIEFARDVLGYADANSTEMDEKTTHNVIDLMEEQKSVTDMGGTMRLGAYECLVKKGSKAYDAYKTEHIRERHRHRYEFNNNFRGEFESNGMTCTGVNPEADLVEIIEIPSHKWYVGVQFHPEYSSTVLHPHPLFLSFIQAAITK</sequence>
<keyword evidence="3 11" id="KW-0436">Ligase</keyword>